<accession>A0A256GGM1</accession>
<evidence type="ECO:0000256" key="1">
    <source>
        <dbReference type="SAM" id="Phobius"/>
    </source>
</evidence>
<evidence type="ECO:0000313" key="2">
    <source>
        <dbReference type="EMBL" id="OYR26249.1"/>
    </source>
</evidence>
<gene>
    <name evidence="2" type="ORF">CES86_3717</name>
</gene>
<keyword evidence="1" id="KW-0472">Membrane</keyword>
<evidence type="ECO:0000313" key="3">
    <source>
        <dbReference type="Proteomes" id="UP000216363"/>
    </source>
</evidence>
<organism evidence="2 3">
    <name type="scientific">Brucella lupini</name>
    <dbReference type="NCBI Taxonomy" id="255457"/>
    <lineage>
        <taxon>Bacteria</taxon>
        <taxon>Pseudomonadati</taxon>
        <taxon>Pseudomonadota</taxon>
        <taxon>Alphaproteobacteria</taxon>
        <taxon>Hyphomicrobiales</taxon>
        <taxon>Brucellaceae</taxon>
        <taxon>Brucella/Ochrobactrum group</taxon>
        <taxon>Brucella</taxon>
    </lineage>
</organism>
<proteinExistence type="predicted"/>
<keyword evidence="1" id="KW-1133">Transmembrane helix</keyword>
<name>A0A256GGM1_9HYPH</name>
<feature type="transmembrane region" description="Helical" evidence="1">
    <location>
        <begin position="6"/>
        <end position="23"/>
    </location>
</feature>
<keyword evidence="1" id="KW-0812">Transmembrane</keyword>
<feature type="transmembrane region" description="Helical" evidence="1">
    <location>
        <begin position="35"/>
        <end position="58"/>
    </location>
</feature>
<dbReference type="AlphaFoldDB" id="A0A256GGM1"/>
<protein>
    <submittedName>
        <fullName evidence="2">Putative membrane protein</fullName>
    </submittedName>
</protein>
<comment type="caution">
    <text evidence="2">The sequence shown here is derived from an EMBL/GenBank/DDBJ whole genome shotgun (WGS) entry which is preliminary data.</text>
</comment>
<reference evidence="2 3" key="1">
    <citation type="submission" date="2017-07" db="EMBL/GenBank/DDBJ databases">
        <title>Draft genome of Ochrobactrum lupini type strain LUP21.</title>
        <authorList>
            <person name="Krzyzanowska D.M."/>
            <person name="Jafra S."/>
        </authorList>
    </citation>
    <scope>NUCLEOTIDE SEQUENCE [LARGE SCALE GENOMIC DNA]</scope>
    <source>
        <strain evidence="2 3">LUP21</strain>
    </source>
</reference>
<dbReference type="Proteomes" id="UP000216363">
    <property type="component" value="Unassembled WGS sequence"/>
</dbReference>
<dbReference type="EMBL" id="NNRN01000055">
    <property type="protein sequence ID" value="OYR26249.1"/>
    <property type="molecule type" value="Genomic_DNA"/>
</dbReference>
<sequence>MNSNWIIAWLYVAGFISCAVLEFDPPSRSPKWIKWVLVIGWPLCVMIAAAAGLCRGIFRGFRP</sequence>